<proteinExistence type="predicted"/>
<evidence type="ECO:0000313" key="2">
    <source>
        <dbReference type="Proteomes" id="UP000269721"/>
    </source>
</evidence>
<accession>A0A4P9WCQ0</accession>
<dbReference type="AlphaFoldDB" id="A0A4P9WCQ0"/>
<evidence type="ECO:0000313" key="1">
    <source>
        <dbReference type="EMBL" id="RKO88680.1"/>
    </source>
</evidence>
<protein>
    <recommendedName>
        <fullName evidence="3">Flavodoxin-like domain-containing protein</fullName>
    </recommendedName>
</protein>
<sequence>MSSTVAKPKIFVVIYSLYGHIKTLSEAIVTGLKEEGVDATLYRVEEVSFLRNDFRLRGRQPIGSAVRKGKLTDFPPSLVISISPDPPRFSPDQDARSEV</sequence>
<evidence type="ECO:0008006" key="3">
    <source>
        <dbReference type="Google" id="ProtNLM"/>
    </source>
</evidence>
<dbReference type="InterPro" id="IPR029039">
    <property type="entry name" value="Flavoprotein-like_sf"/>
</dbReference>
<organism evidence="1 2">
    <name type="scientific">Blyttiomyces helicus</name>
    <dbReference type="NCBI Taxonomy" id="388810"/>
    <lineage>
        <taxon>Eukaryota</taxon>
        <taxon>Fungi</taxon>
        <taxon>Fungi incertae sedis</taxon>
        <taxon>Chytridiomycota</taxon>
        <taxon>Chytridiomycota incertae sedis</taxon>
        <taxon>Chytridiomycetes</taxon>
        <taxon>Chytridiomycetes incertae sedis</taxon>
        <taxon>Blyttiomyces</taxon>
    </lineage>
</organism>
<reference evidence="2" key="1">
    <citation type="journal article" date="2018" name="Nat. Microbiol.">
        <title>Leveraging single-cell genomics to expand the fungal tree of life.</title>
        <authorList>
            <person name="Ahrendt S.R."/>
            <person name="Quandt C.A."/>
            <person name="Ciobanu D."/>
            <person name="Clum A."/>
            <person name="Salamov A."/>
            <person name="Andreopoulos B."/>
            <person name="Cheng J.F."/>
            <person name="Woyke T."/>
            <person name="Pelin A."/>
            <person name="Henrissat B."/>
            <person name="Reynolds N.K."/>
            <person name="Benny G.L."/>
            <person name="Smith M.E."/>
            <person name="James T.Y."/>
            <person name="Grigoriev I.V."/>
        </authorList>
    </citation>
    <scope>NUCLEOTIDE SEQUENCE [LARGE SCALE GENOMIC DNA]</scope>
</reference>
<keyword evidence="2" id="KW-1185">Reference proteome</keyword>
<dbReference type="Proteomes" id="UP000269721">
    <property type="component" value="Unassembled WGS sequence"/>
</dbReference>
<dbReference type="Gene3D" id="3.40.50.360">
    <property type="match status" value="1"/>
</dbReference>
<dbReference type="OrthoDB" id="504689at2759"/>
<dbReference type="EMBL" id="KZ996553">
    <property type="protein sequence ID" value="RKO88680.1"/>
    <property type="molecule type" value="Genomic_DNA"/>
</dbReference>
<name>A0A4P9WCQ0_9FUNG</name>
<dbReference type="SUPFAM" id="SSF52218">
    <property type="entry name" value="Flavoproteins"/>
    <property type="match status" value="1"/>
</dbReference>
<gene>
    <name evidence="1" type="ORF">BDK51DRAFT_45035</name>
</gene>